<keyword evidence="3" id="KW-1185">Reference proteome</keyword>
<gene>
    <name evidence="2" type="ORF">CRG98_020215</name>
</gene>
<evidence type="ECO:0000256" key="1">
    <source>
        <dbReference type="SAM" id="MobiDB-lite"/>
    </source>
</evidence>
<comment type="caution">
    <text evidence="2">The sequence shown here is derived from an EMBL/GenBank/DDBJ whole genome shotgun (WGS) entry which is preliminary data.</text>
</comment>
<sequence length="84" mass="9420">MARKDEHRRGCRGGKCRHATSGFRAWGRSWVKKETSGPEPDHSTRLVKPESSHPESLLLSSMQLSAAPACIPIEKRPRQIRSIS</sequence>
<dbReference type="AlphaFoldDB" id="A0A2I0JSV9"/>
<reference evidence="2 3" key="1">
    <citation type="submission" date="2017-11" db="EMBL/GenBank/DDBJ databases">
        <title>De-novo sequencing of pomegranate (Punica granatum L.) genome.</title>
        <authorList>
            <person name="Akparov Z."/>
            <person name="Amiraslanov A."/>
            <person name="Hajiyeva S."/>
            <person name="Abbasov M."/>
            <person name="Kaur K."/>
            <person name="Hamwieh A."/>
            <person name="Solovyev V."/>
            <person name="Salamov A."/>
            <person name="Braich B."/>
            <person name="Kosarev P."/>
            <person name="Mahmoud A."/>
            <person name="Hajiyev E."/>
            <person name="Babayeva S."/>
            <person name="Izzatullayeva V."/>
            <person name="Mammadov A."/>
            <person name="Mammadov A."/>
            <person name="Sharifova S."/>
            <person name="Ojaghi J."/>
            <person name="Eynullazada K."/>
            <person name="Bayramov B."/>
            <person name="Abdulazimova A."/>
            <person name="Shahmuradov I."/>
        </authorList>
    </citation>
    <scope>NUCLEOTIDE SEQUENCE [LARGE SCALE GENOMIC DNA]</scope>
    <source>
        <strain evidence="3">cv. AG2017</strain>
        <tissue evidence="2">Leaf</tissue>
    </source>
</reference>
<accession>A0A2I0JSV9</accession>
<feature type="region of interest" description="Disordered" evidence="1">
    <location>
        <begin position="32"/>
        <end position="54"/>
    </location>
</feature>
<protein>
    <submittedName>
        <fullName evidence="2">Uncharacterized protein</fullName>
    </submittedName>
</protein>
<organism evidence="2 3">
    <name type="scientific">Punica granatum</name>
    <name type="common">Pomegranate</name>
    <dbReference type="NCBI Taxonomy" id="22663"/>
    <lineage>
        <taxon>Eukaryota</taxon>
        <taxon>Viridiplantae</taxon>
        <taxon>Streptophyta</taxon>
        <taxon>Embryophyta</taxon>
        <taxon>Tracheophyta</taxon>
        <taxon>Spermatophyta</taxon>
        <taxon>Magnoliopsida</taxon>
        <taxon>eudicotyledons</taxon>
        <taxon>Gunneridae</taxon>
        <taxon>Pentapetalae</taxon>
        <taxon>rosids</taxon>
        <taxon>malvids</taxon>
        <taxon>Myrtales</taxon>
        <taxon>Lythraceae</taxon>
        <taxon>Punica</taxon>
    </lineage>
</organism>
<evidence type="ECO:0000313" key="3">
    <source>
        <dbReference type="Proteomes" id="UP000233551"/>
    </source>
</evidence>
<evidence type="ECO:0000313" key="2">
    <source>
        <dbReference type="EMBL" id="PKI59384.1"/>
    </source>
</evidence>
<dbReference type="EMBL" id="PGOL01001277">
    <property type="protein sequence ID" value="PKI59384.1"/>
    <property type="molecule type" value="Genomic_DNA"/>
</dbReference>
<name>A0A2I0JSV9_PUNGR</name>
<dbReference type="Proteomes" id="UP000233551">
    <property type="component" value="Unassembled WGS sequence"/>
</dbReference>
<feature type="compositionally biased region" description="Basic and acidic residues" evidence="1">
    <location>
        <begin position="32"/>
        <end position="53"/>
    </location>
</feature>
<proteinExistence type="predicted"/>